<proteinExistence type="predicted"/>
<evidence type="ECO:0000313" key="2">
    <source>
        <dbReference type="Proteomes" id="UP000324222"/>
    </source>
</evidence>
<dbReference type="EMBL" id="VSRR010027438">
    <property type="protein sequence ID" value="MPC68185.1"/>
    <property type="molecule type" value="Genomic_DNA"/>
</dbReference>
<organism evidence="1 2">
    <name type="scientific">Portunus trituberculatus</name>
    <name type="common">Swimming crab</name>
    <name type="synonym">Neptunus trituberculatus</name>
    <dbReference type="NCBI Taxonomy" id="210409"/>
    <lineage>
        <taxon>Eukaryota</taxon>
        <taxon>Metazoa</taxon>
        <taxon>Ecdysozoa</taxon>
        <taxon>Arthropoda</taxon>
        <taxon>Crustacea</taxon>
        <taxon>Multicrustacea</taxon>
        <taxon>Malacostraca</taxon>
        <taxon>Eumalacostraca</taxon>
        <taxon>Eucarida</taxon>
        <taxon>Decapoda</taxon>
        <taxon>Pleocyemata</taxon>
        <taxon>Brachyura</taxon>
        <taxon>Eubrachyura</taxon>
        <taxon>Portunoidea</taxon>
        <taxon>Portunidae</taxon>
        <taxon>Portuninae</taxon>
        <taxon>Portunus</taxon>
    </lineage>
</organism>
<keyword evidence="2" id="KW-1185">Reference proteome</keyword>
<dbReference type="AlphaFoldDB" id="A0A5B7HEZ0"/>
<dbReference type="Proteomes" id="UP000324222">
    <property type="component" value="Unassembled WGS sequence"/>
</dbReference>
<name>A0A5B7HEZ0_PORTR</name>
<gene>
    <name evidence="1" type="ORF">E2C01_062382</name>
</gene>
<comment type="caution">
    <text evidence="1">The sequence shown here is derived from an EMBL/GenBank/DDBJ whole genome shotgun (WGS) entry which is preliminary data.</text>
</comment>
<accession>A0A5B7HEZ0</accession>
<evidence type="ECO:0000313" key="1">
    <source>
        <dbReference type="EMBL" id="MPC68185.1"/>
    </source>
</evidence>
<reference evidence="1 2" key="1">
    <citation type="submission" date="2019-05" db="EMBL/GenBank/DDBJ databases">
        <title>Another draft genome of Portunus trituberculatus and its Hox gene families provides insights of decapod evolution.</title>
        <authorList>
            <person name="Jeong J.-H."/>
            <person name="Song I."/>
            <person name="Kim S."/>
            <person name="Choi T."/>
            <person name="Kim D."/>
            <person name="Ryu S."/>
            <person name="Kim W."/>
        </authorList>
    </citation>
    <scope>NUCLEOTIDE SEQUENCE [LARGE SCALE GENOMIC DNA]</scope>
    <source>
        <tissue evidence="1">Muscle</tissue>
    </source>
</reference>
<protein>
    <submittedName>
        <fullName evidence="1">Uncharacterized protein</fullName>
    </submittedName>
</protein>
<sequence>MVGGARACCNPPRQAKQQAPSEPCCYIAFASPRPETAAAKPRPPRRCCPRTHITTAHTHLSDNSFTVFTR</sequence>